<evidence type="ECO:0000313" key="2">
    <source>
        <dbReference type="EMBL" id="CAB4987879.1"/>
    </source>
</evidence>
<feature type="transmembrane region" description="Helical" evidence="1">
    <location>
        <begin position="57"/>
        <end position="77"/>
    </location>
</feature>
<proteinExistence type="predicted"/>
<gene>
    <name evidence="2" type="ORF">UFOPK4000_00525</name>
</gene>
<keyword evidence="1" id="KW-0472">Membrane</keyword>
<keyword evidence="1" id="KW-1133">Transmembrane helix</keyword>
<dbReference type="AlphaFoldDB" id="A0A6J7NBP7"/>
<sequence>MLTFFLQIAFNSVDLPTFGLPTNDTKPERISTGYVCNNDPVQQINFKRWFDRMQPQTLQIATWLLYFDGFFALVDLLDGYSYLRYIRETYRFGFVFGLVNVALYAAGGLLMANERKIGYKIAIAASVSPFVVRFIAVQNPLSDSLISLAFDVALVALLLHTQSREHQRIWYR</sequence>
<feature type="transmembrane region" description="Helical" evidence="1">
    <location>
        <begin position="89"/>
        <end position="110"/>
    </location>
</feature>
<organism evidence="2">
    <name type="scientific">freshwater metagenome</name>
    <dbReference type="NCBI Taxonomy" id="449393"/>
    <lineage>
        <taxon>unclassified sequences</taxon>
        <taxon>metagenomes</taxon>
        <taxon>ecological metagenomes</taxon>
    </lineage>
</organism>
<name>A0A6J7NBP7_9ZZZZ</name>
<dbReference type="EMBL" id="CAFBOT010000069">
    <property type="protein sequence ID" value="CAB4987879.1"/>
    <property type="molecule type" value="Genomic_DNA"/>
</dbReference>
<reference evidence="2" key="1">
    <citation type="submission" date="2020-05" db="EMBL/GenBank/DDBJ databases">
        <authorList>
            <person name="Chiriac C."/>
            <person name="Salcher M."/>
            <person name="Ghai R."/>
            <person name="Kavagutti S V."/>
        </authorList>
    </citation>
    <scope>NUCLEOTIDE SEQUENCE</scope>
</reference>
<protein>
    <submittedName>
        <fullName evidence="2">Unannotated protein</fullName>
    </submittedName>
</protein>
<accession>A0A6J7NBP7</accession>
<keyword evidence="1" id="KW-0812">Transmembrane</keyword>
<evidence type="ECO:0000256" key="1">
    <source>
        <dbReference type="SAM" id="Phobius"/>
    </source>
</evidence>